<dbReference type="Proteomes" id="UP000095283">
    <property type="component" value="Unplaced"/>
</dbReference>
<proteinExistence type="predicted"/>
<organism evidence="1 2">
    <name type="scientific">Heterorhabditis bacteriophora</name>
    <name type="common">Entomopathogenic nematode worm</name>
    <dbReference type="NCBI Taxonomy" id="37862"/>
    <lineage>
        <taxon>Eukaryota</taxon>
        <taxon>Metazoa</taxon>
        <taxon>Ecdysozoa</taxon>
        <taxon>Nematoda</taxon>
        <taxon>Chromadorea</taxon>
        <taxon>Rhabditida</taxon>
        <taxon>Rhabditina</taxon>
        <taxon>Rhabditomorpha</taxon>
        <taxon>Strongyloidea</taxon>
        <taxon>Heterorhabditidae</taxon>
        <taxon>Heterorhabditis</taxon>
    </lineage>
</organism>
<sequence>MCRLTAKMPSSPSSSTYILRPVVIKMPSTTSTATLTKLRRLKPS</sequence>
<evidence type="ECO:0000313" key="2">
    <source>
        <dbReference type="WBParaSite" id="Hba_04305"/>
    </source>
</evidence>
<evidence type="ECO:0000313" key="1">
    <source>
        <dbReference type="Proteomes" id="UP000095283"/>
    </source>
</evidence>
<protein>
    <submittedName>
        <fullName evidence="2">Uncharacterized protein</fullName>
    </submittedName>
</protein>
<dbReference type="WBParaSite" id="Hba_04305">
    <property type="protein sequence ID" value="Hba_04305"/>
    <property type="gene ID" value="Hba_04305"/>
</dbReference>
<accession>A0A1I7WH72</accession>
<dbReference type="AlphaFoldDB" id="A0A1I7WH72"/>
<reference evidence="2" key="1">
    <citation type="submission" date="2016-11" db="UniProtKB">
        <authorList>
            <consortium name="WormBaseParasite"/>
        </authorList>
    </citation>
    <scope>IDENTIFICATION</scope>
</reference>
<name>A0A1I7WH72_HETBA</name>
<keyword evidence="1" id="KW-1185">Reference proteome</keyword>